<dbReference type="Proteomes" id="UP001431783">
    <property type="component" value="Unassembled WGS sequence"/>
</dbReference>
<accession>A0AAW1TRH9</accession>
<organism evidence="1 2">
    <name type="scientific">Henosepilachna vigintioctopunctata</name>
    <dbReference type="NCBI Taxonomy" id="420089"/>
    <lineage>
        <taxon>Eukaryota</taxon>
        <taxon>Metazoa</taxon>
        <taxon>Ecdysozoa</taxon>
        <taxon>Arthropoda</taxon>
        <taxon>Hexapoda</taxon>
        <taxon>Insecta</taxon>
        <taxon>Pterygota</taxon>
        <taxon>Neoptera</taxon>
        <taxon>Endopterygota</taxon>
        <taxon>Coleoptera</taxon>
        <taxon>Polyphaga</taxon>
        <taxon>Cucujiformia</taxon>
        <taxon>Coccinelloidea</taxon>
        <taxon>Coccinellidae</taxon>
        <taxon>Epilachninae</taxon>
        <taxon>Epilachnini</taxon>
        <taxon>Henosepilachna</taxon>
    </lineage>
</organism>
<evidence type="ECO:0000313" key="2">
    <source>
        <dbReference type="Proteomes" id="UP001431783"/>
    </source>
</evidence>
<comment type="caution">
    <text evidence="1">The sequence shown here is derived from an EMBL/GenBank/DDBJ whole genome shotgun (WGS) entry which is preliminary data.</text>
</comment>
<keyword evidence="2" id="KW-1185">Reference proteome</keyword>
<dbReference type="AlphaFoldDB" id="A0AAW1TRH9"/>
<reference evidence="1 2" key="1">
    <citation type="submission" date="2023-03" db="EMBL/GenBank/DDBJ databases">
        <title>Genome insight into feeding habits of ladybird beetles.</title>
        <authorList>
            <person name="Li H.-S."/>
            <person name="Huang Y.-H."/>
            <person name="Pang H."/>
        </authorList>
    </citation>
    <scope>NUCLEOTIDE SEQUENCE [LARGE SCALE GENOMIC DNA]</scope>
    <source>
        <strain evidence="1">SYSU_2023b</strain>
        <tissue evidence="1">Whole body</tissue>
    </source>
</reference>
<protein>
    <submittedName>
        <fullName evidence="1">Uncharacterized protein</fullName>
    </submittedName>
</protein>
<dbReference type="EMBL" id="JARQZJ010000003">
    <property type="protein sequence ID" value="KAK9870376.1"/>
    <property type="molecule type" value="Genomic_DNA"/>
</dbReference>
<sequence length="115" mass="13382">MYPDDLETGLVEKCVHIQGHYFSERILNKPDSASVKSLSSILGNRNLEKIYRKLYRVFQLALCQEKLNALAIFCIESELMNILYDDIIDDFADIKSRKKVMWNLYNSIDFIGINT</sequence>
<name>A0AAW1TRH9_9CUCU</name>
<proteinExistence type="predicted"/>
<evidence type="ECO:0000313" key="1">
    <source>
        <dbReference type="EMBL" id="KAK9870376.1"/>
    </source>
</evidence>
<gene>
    <name evidence="1" type="ORF">WA026_007942</name>
</gene>